<gene>
    <name evidence="2" type="ORF">SAMN04488102_10691</name>
</gene>
<evidence type="ECO:0000313" key="3">
    <source>
        <dbReference type="Proteomes" id="UP000199612"/>
    </source>
</evidence>
<name>A0A1I1IZA5_9LACT</name>
<feature type="transmembrane region" description="Helical" evidence="1">
    <location>
        <begin position="12"/>
        <end position="36"/>
    </location>
</feature>
<reference evidence="3" key="1">
    <citation type="submission" date="2016-10" db="EMBL/GenBank/DDBJ databases">
        <authorList>
            <person name="Varghese N."/>
            <person name="Submissions S."/>
        </authorList>
    </citation>
    <scope>NUCLEOTIDE SEQUENCE [LARGE SCALE GENOMIC DNA]</scope>
    <source>
        <strain evidence="3">DSM 23664</strain>
    </source>
</reference>
<keyword evidence="1" id="KW-0812">Transmembrane</keyword>
<keyword evidence="1" id="KW-0472">Membrane</keyword>
<evidence type="ECO:0008006" key="4">
    <source>
        <dbReference type="Google" id="ProtNLM"/>
    </source>
</evidence>
<keyword evidence="3" id="KW-1185">Reference proteome</keyword>
<dbReference type="RefSeq" id="WP_091530132.1">
    <property type="nucleotide sequence ID" value="NZ_FOLT01000006.1"/>
</dbReference>
<dbReference type="STRING" id="753702.SAMN04488102_10691"/>
<dbReference type="EMBL" id="FOLT01000006">
    <property type="protein sequence ID" value="SFC41495.1"/>
    <property type="molecule type" value="Genomic_DNA"/>
</dbReference>
<proteinExistence type="predicted"/>
<accession>A0A1I1IZA5</accession>
<evidence type="ECO:0000313" key="2">
    <source>
        <dbReference type="EMBL" id="SFC41495.1"/>
    </source>
</evidence>
<dbReference type="AlphaFoldDB" id="A0A1I1IZA5"/>
<keyword evidence="1" id="KW-1133">Transmembrane helix</keyword>
<dbReference type="Proteomes" id="UP000199612">
    <property type="component" value="Unassembled WGS sequence"/>
</dbReference>
<dbReference type="OrthoDB" id="2968637at2"/>
<organism evidence="2 3">
    <name type="scientific">Alkalibacterium subtropicum</name>
    <dbReference type="NCBI Taxonomy" id="753702"/>
    <lineage>
        <taxon>Bacteria</taxon>
        <taxon>Bacillati</taxon>
        <taxon>Bacillota</taxon>
        <taxon>Bacilli</taxon>
        <taxon>Lactobacillales</taxon>
        <taxon>Carnobacteriaceae</taxon>
        <taxon>Alkalibacterium</taxon>
    </lineage>
</organism>
<sequence length="181" mass="20517">MIEVNFFEKKAINVLPYILAGIFFIFLGLIGTYFYYTHAAYSNLEQDNSQWIQVNAEEVGLSREIESLDELASQAAQVQENLDQARFPMVYVTEDLSAAVSNEGQQVASFQLNDADQAILLLENTEVTEAAAIIDDLEARSYVDRVQFLRLESQQAESDQFLFELTVDLDVEALREEARSQ</sequence>
<protein>
    <recommendedName>
        <fullName evidence="4">Type IV pilus assembly protein PilN</fullName>
    </recommendedName>
</protein>
<evidence type="ECO:0000256" key="1">
    <source>
        <dbReference type="SAM" id="Phobius"/>
    </source>
</evidence>